<dbReference type="InterPro" id="IPR012495">
    <property type="entry name" value="TadE-like_dom"/>
</dbReference>
<organism evidence="2 3">
    <name type="scientific">Croceibacterium soli</name>
    <dbReference type="NCBI Taxonomy" id="1739690"/>
    <lineage>
        <taxon>Bacteria</taxon>
        <taxon>Pseudomonadati</taxon>
        <taxon>Pseudomonadota</taxon>
        <taxon>Alphaproteobacteria</taxon>
        <taxon>Sphingomonadales</taxon>
        <taxon>Erythrobacteraceae</taxon>
        <taxon>Croceibacterium</taxon>
    </lineage>
</organism>
<dbReference type="AlphaFoldDB" id="A0A6I4UVM0"/>
<evidence type="ECO:0000259" key="1">
    <source>
        <dbReference type="Pfam" id="PF07811"/>
    </source>
</evidence>
<evidence type="ECO:0000313" key="2">
    <source>
        <dbReference type="EMBL" id="MXP41497.1"/>
    </source>
</evidence>
<feature type="domain" description="TadE-like" evidence="1">
    <location>
        <begin position="1"/>
        <end position="33"/>
    </location>
</feature>
<evidence type="ECO:0000313" key="3">
    <source>
        <dbReference type="Proteomes" id="UP000469159"/>
    </source>
</evidence>
<protein>
    <recommendedName>
        <fullName evidence="1">TadE-like domain-containing protein</fullName>
    </recommendedName>
</protein>
<reference evidence="2 3" key="1">
    <citation type="submission" date="2019-12" db="EMBL/GenBank/DDBJ databases">
        <title>Genomic-based taxomic classification of the family Erythrobacteraceae.</title>
        <authorList>
            <person name="Xu L."/>
        </authorList>
    </citation>
    <scope>NUCLEOTIDE SEQUENCE [LARGE SCALE GENOMIC DNA]</scope>
    <source>
        <strain evidence="2 3">MCCC 1K02066</strain>
    </source>
</reference>
<name>A0A6I4UVM0_9SPHN</name>
<gene>
    <name evidence="2" type="ORF">GRI75_07550</name>
</gene>
<comment type="caution">
    <text evidence="2">The sequence shown here is derived from an EMBL/GenBank/DDBJ whole genome shotgun (WGS) entry which is preliminary data.</text>
</comment>
<dbReference type="Proteomes" id="UP000469159">
    <property type="component" value="Unassembled WGS sequence"/>
</dbReference>
<dbReference type="OrthoDB" id="7407543at2"/>
<dbReference type="EMBL" id="WTYK01000003">
    <property type="protein sequence ID" value="MXP41497.1"/>
    <property type="molecule type" value="Genomic_DNA"/>
</dbReference>
<dbReference type="Pfam" id="PF07811">
    <property type="entry name" value="TadE"/>
    <property type="match status" value="1"/>
</dbReference>
<accession>A0A6I4UVM0</accession>
<proteinExistence type="predicted"/>
<sequence>MPVLITLMIAVLQFGIVLHASGGVRHAVGEGIRHAKVYPEATEAQIYQKVRSSMAGVNPAGIASLRFERGTSNGADFGRVTMRYELQPLIPFAAIPPITLDETRMAYLPR</sequence>
<keyword evidence="3" id="KW-1185">Reference proteome</keyword>